<organism evidence="2 3">
    <name type="scientific">Synaphobranchus kaupii</name>
    <name type="common">Kaup's arrowtooth eel</name>
    <dbReference type="NCBI Taxonomy" id="118154"/>
    <lineage>
        <taxon>Eukaryota</taxon>
        <taxon>Metazoa</taxon>
        <taxon>Chordata</taxon>
        <taxon>Craniata</taxon>
        <taxon>Vertebrata</taxon>
        <taxon>Euteleostomi</taxon>
        <taxon>Actinopterygii</taxon>
        <taxon>Neopterygii</taxon>
        <taxon>Teleostei</taxon>
        <taxon>Anguilliformes</taxon>
        <taxon>Synaphobranchidae</taxon>
        <taxon>Synaphobranchus</taxon>
    </lineage>
</organism>
<evidence type="ECO:0000313" key="2">
    <source>
        <dbReference type="EMBL" id="KAJ8333561.1"/>
    </source>
</evidence>
<dbReference type="EMBL" id="JAINUF010000023">
    <property type="protein sequence ID" value="KAJ8333561.1"/>
    <property type="molecule type" value="Genomic_DNA"/>
</dbReference>
<reference evidence="2" key="1">
    <citation type="journal article" date="2023" name="Science">
        <title>Genome structures resolve the early diversification of teleost fishes.</title>
        <authorList>
            <person name="Parey E."/>
            <person name="Louis A."/>
            <person name="Montfort J."/>
            <person name="Bouchez O."/>
            <person name="Roques C."/>
            <person name="Iampietro C."/>
            <person name="Lluch J."/>
            <person name="Castinel A."/>
            <person name="Donnadieu C."/>
            <person name="Desvignes T."/>
            <person name="Floi Bucao C."/>
            <person name="Jouanno E."/>
            <person name="Wen M."/>
            <person name="Mejri S."/>
            <person name="Dirks R."/>
            <person name="Jansen H."/>
            <person name="Henkel C."/>
            <person name="Chen W.J."/>
            <person name="Zahm M."/>
            <person name="Cabau C."/>
            <person name="Klopp C."/>
            <person name="Thompson A.W."/>
            <person name="Robinson-Rechavi M."/>
            <person name="Braasch I."/>
            <person name="Lecointre G."/>
            <person name="Bobe J."/>
            <person name="Postlethwait J.H."/>
            <person name="Berthelot C."/>
            <person name="Roest Crollius H."/>
            <person name="Guiguen Y."/>
        </authorList>
    </citation>
    <scope>NUCLEOTIDE SEQUENCE</scope>
    <source>
        <strain evidence="2">WJC10195</strain>
    </source>
</reference>
<accession>A0A9Q1E7D5</accession>
<evidence type="ECO:0000256" key="1">
    <source>
        <dbReference type="SAM" id="MobiDB-lite"/>
    </source>
</evidence>
<feature type="compositionally biased region" description="Basic and acidic residues" evidence="1">
    <location>
        <begin position="120"/>
        <end position="131"/>
    </location>
</feature>
<feature type="compositionally biased region" description="Basic and acidic residues" evidence="1">
    <location>
        <begin position="159"/>
        <end position="169"/>
    </location>
</feature>
<sequence length="169" mass="20189">MRRSKSVADMRTPMDLIIKRHPEKKKQIRKYMEKWNKRTTGGQQWPKEGTFDPTCCDEMEAVIKHHKPKDKSDIREGKRIRENESERFRYRQRRWIARKREQDATAQSNPRTVGLQADAPTRERSGVEGRAKKVRRKVSRCTVKTRQLRARKNALPIRNPEKRKNQPQC</sequence>
<name>A0A9Q1E7D5_SYNKA</name>
<feature type="region of interest" description="Disordered" evidence="1">
    <location>
        <begin position="98"/>
        <end position="169"/>
    </location>
</feature>
<evidence type="ECO:0000313" key="3">
    <source>
        <dbReference type="Proteomes" id="UP001152622"/>
    </source>
</evidence>
<dbReference type="AlphaFoldDB" id="A0A9Q1E7D5"/>
<dbReference type="Proteomes" id="UP001152622">
    <property type="component" value="Chromosome 23"/>
</dbReference>
<feature type="region of interest" description="Disordered" evidence="1">
    <location>
        <begin position="1"/>
        <end position="27"/>
    </location>
</feature>
<gene>
    <name evidence="2" type="ORF">SKAU_G00415690</name>
</gene>
<comment type="caution">
    <text evidence="2">The sequence shown here is derived from an EMBL/GenBank/DDBJ whole genome shotgun (WGS) entry which is preliminary data.</text>
</comment>
<protein>
    <submittedName>
        <fullName evidence="2">Uncharacterized protein</fullName>
    </submittedName>
</protein>
<keyword evidence="3" id="KW-1185">Reference proteome</keyword>
<proteinExistence type="predicted"/>